<feature type="domain" description="Phospholipid/glycerol acyltransferase" evidence="10">
    <location>
        <begin position="101"/>
        <end position="214"/>
    </location>
</feature>
<dbReference type="GO" id="GO:0006654">
    <property type="term" value="P:phosphatidic acid biosynthetic process"/>
    <property type="evidence" value="ECO:0000318"/>
    <property type="project" value="GO_Central"/>
</dbReference>
<dbReference type="CDD" id="cd07989">
    <property type="entry name" value="LPLAT_AGPAT-like"/>
    <property type="match status" value="1"/>
</dbReference>
<comment type="domain">
    <text evidence="7">The HXXXXD motif is essential for acyltransferase activity and may constitute the binding site for the phosphate moiety of the glycerol-3-phosphate.</text>
</comment>
<protein>
    <recommendedName>
        <fullName evidence="7">1-acyl-sn-glycerol-3-phosphate acyltransferase</fullName>
        <ecNumber evidence="7">2.3.1.51</ecNumber>
    </recommendedName>
</protein>
<keyword evidence="12" id="KW-1185">Reference proteome</keyword>
<keyword evidence="5 7" id="KW-0443">Lipid metabolism</keyword>
<accession>A0A1Y1II32</accession>
<keyword evidence="3 7" id="KW-0444">Lipid biosynthesis</keyword>
<keyword evidence="7" id="KW-1208">Phospholipid metabolism</keyword>
<evidence type="ECO:0000256" key="8">
    <source>
        <dbReference type="SAM" id="MobiDB-lite"/>
    </source>
</evidence>
<feature type="transmembrane region" description="Helical" evidence="9">
    <location>
        <begin position="33"/>
        <end position="56"/>
    </location>
</feature>
<comment type="catalytic activity">
    <reaction evidence="7">
        <text>a 1-acyl-sn-glycero-3-phosphate + an acyl-CoA = a 1,2-diacyl-sn-glycero-3-phosphate + CoA</text>
        <dbReference type="Rhea" id="RHEA:19709"/>
        <dbReference type="ChEBI" id="CHEBI:57287"/>
        <dbReference type="ChEBI" id="CHEBI:57970"/>
        <dbReference type="ChEBI" id="CHEBI:58342"/>
        <dbReference type="ChEBI" id="CHEBI:58608"/>
        <dbReference type="EC" id="2.3.1.51"/>
    </reaction>
</comment>
<comment type="pathway">
    <text evidence="1">Lipid metabolism.</text>
</comment>
<sequence>MAGTAAGDTPVEEPAKETEEQKKSTFGSKLRAILFYVTTLLIAIPLFVVMLVIFPFQYLFDKYRRRGLHVVNNLWANLTTALFYKIEVIGAENLPPKGTPAVYIANHQSYLDIFSLFRLWVPFKFVSKTSNFLLPIVGWSMFLTGHIPLKRMDARSQAQCLKACRTMLDNGGSVIFFPEGTRSLDQKLAPFKKGAFSIATKAKMPIVPITLVGTGKLMPSGQEGSLHSGGVKIIVHPPMMGTDPNQLMADSREVIYNTLVEYGAET</sequence>
<dbReference type="Proteomes" id="UP000054558">
    <property type="component" value="Unassembled WGS sequence"/>
</dbReference>
<organism evidence="11 12">
    <name type="scientific">Klebsormidium nitens</name>
    <name type="common">Green alga</name>
    <name type="synonym">Ulothrix nitens</name>
    <dbReference type="NCBI Taxonomy" id="105231"/>
    <lineage>
        <taxon>Eukaryota</taxon>
        <taxon>Viridiplantae</taxon>
        <taxon>Streptophyta</taxon>
        <taxon>Klebsormidiophyceae</taxon>
        <taxon>Klebsormidiales</taxon>
        <taxon>Klebsormidiaceae</taxon>
        <taxon>Klebsormidium</taxon>
    </lineage>
</organism>
<keyword evidence="7" id="KW-0594">Phospholipid biosynthesis</keyword>
<proteinExistence type="inferred from homology"/>
<dbReference type="GO" id="GO:0016020">
    <property type="term" value="C:membrane"/>
    <property type="evidence" value="ECO:0007669"/>
    <property type="project" value="InterPro"/>
</dbReference>
<evidence type="ECO:0000256" key="1">
    <source>
        <dbReference type="ARBA" id="ARBA00005189"/>
    </source>
</evidence>
<comment type="similarity">
    <text evidence="2 7">Belongs to the 1-acyl-sn-glycerol-3-phosphate acyltransferase family.</text>
</comment>
<keyword evidence="9" id="KW-0472">Membrane</keyword>
<name>A0A1Y1II32_KLENI</name>
<evidence type="ECO:0000256" key="4">
    <source>
        <dbReference type="ARBA" id="ARBA00022679"/>
    </source>
</evidence>
<dbReference type="InterPro" id="IPR002123">
    <property type="entry name" value="Plipid/glycerol_acylTrfase"/>
</dbReference>
<dbReference type="STRING" id="105231.A0A1Y1II32"/>
<evidence type="ECO:0000313" key="11">
    <source>
        <dbReference type="EMBL" id="GAQ90540.1"/>
    </source>
</evidence>
<evidence type="ECO:0000256" key="5">
    <source>
        <dbReference type="ARBA" id="ARBA00023098"/>
    </source>
</evidence>
<dbReference type="SMART" id="SM00563">
    <property type="entry name" value="PlsC"/>
    <property type="match status" value="1"/>
</dbReference>
<dbReference type="PANTHER" id="PTHR10434">
    <property type="entry name" value="1-ACYL-SN-GLYCEROL-3-PHOSPHATE ACYLTRANSFERASE"/>
    <property type="match status" value="1"/>
</dbReference>
<evidence type="ECO:0000256" key="9">
    <source>
        <dbReference type="SAM" id="Phobius"/>
    </source>
</evidence>
<dbReference type="OrthoDB" id="417078at2759"/>
<evidence type="ECO:0000256" key="6">
    <source>
        <dbReference type="ARBA" id="ARBA00023315"/>
    </source>
</evidence>
<evidence type="ECO:0000256" key="3">
    <source>
        <dbReference type="ARBA" id="ARBA00022516"/>
    </source>
</evidence>
<dbReference type="EC" id="2.3.1.51" evidence="7"/>
<evidence type="ECO:0000259" key="10">
    <source>
        <dbReference type="SMART" id="SM00563"/>
    </source>
</evidence>
<evidence type="ECO:0000256" key="7">
    <source>
        <dbReference type="RuleBase" id="RU361267"/>
    </source>
</evidence>
<dbReference type="OMA" id="YPFYKIN"/>
<reference evidence="11 12" key="1">
    <citation type="journal article" date="2014" name="Nat. Commun.">
        <title>Klebsormidium flaccidum genome reveals primary factors for plant terrestrial adaptation.</title>
        <authorList>
            <person name="Hori K."/>
            <person name="Maruyama F."/>
            <person name="Fujisawa T."/>
            <person name="Togashi T."/>
            <person name="Yamamoto N."/>
            <person name="Seo M."/>
            <person name="Sato S."/>
            <person name="Yamada T."/>
            <person name="Mori H."/>
            <person name="Tajima N."/>
            <person name="Moriyama T."/>
            <person name="Ikeuchi M."/>
            <person name="Watanabe M."/>
            <person name="Wada H."/>
            <person name="Kobayashi K."/>
            <person name="Saito M."/>
            <person name="Masuda T."/>
            <person name="Sasaki-Sekimoto Y."/>
            <person name="Mashiguchi K."/>
            <person name="Awai K."/>
            <person name="Shimojima M."/>
            <person name="Masuda S."/>
            <person name="Iwai M."/>
            <person name="Nobusawa T."/>
            <person name="Narise T."/>
            <person name="Kondo S."/>
            <person name="Saito H."/>
            <person name="Sato R."/>
            <person name="Murakawa M."/>
            <person name="Ihara Y."/>
            <person name="Oshima-Yamada Y."/>
            <person name="Ohtaka K."/>
            <person name="Satoh M."/>
            <person name="Sonobe K."/>
            <person name="Ishii M."/>
            <person name="Ohtani R."/>
            <person name="Kanamori-Sato M."/>
            <person name="Honoki R."/>
            <person name="Miyazaki D."/>
            <person name="Mochizuki H."/>
            <person name="Umetsu J."/>
            <person name="Higashi K."/>
            <person name="Shibata D."/>
            <person name="Kamiya Y."/>
            <person name="Sato N."/>
            <person name="Nakamura Y."/>
            <person name="Tabata S."/>
            <person name="Ida S."/>
            <person name="Kurokawa K."/>
            <person name="Ohta H."/>
        </authorList>
    </citation>
    <scope>NUCLEOTIDE SEQUENCE [LARGE SCALE GENOMIC DNA]</scope>
    <source>
        <strain evidence="11 12">NIES-2285</strain>
    </source>
</reference>
<evidence type="ECO:0000256" key="2">
    <source>
        <dbReference type="ARBA" id="ARBA00008655"/>
    </source>
</evidence>
<dbReference type="NCBIfam" id="TIGR00530">
    <property type="entry name" value="AGP_acyltrn"/>
    <property type="match status" value="1"/>
</dbReference>
<feature type="region of interest" description="Disordered" evidence="8">
    <location>
        <begin position="1"/>
        <end position="22"/>
    </location>
</feature>
<dbReference type="SUPFAM" id="SSF69593">
    <property type="entry name" value="Glycerol-3-phosphate (1)-acyltransferase"/>
    <property type="match status" value="1"/>
</dbReference>
<evidence type="ECO:0000313" key="12">
    <source>
        <dbReference type="Proteomes" id="UP000054558"/>
    </source>
</evidence>
<dbReference type="GO" id="GO:0003841">
    <property type="term" value="F:1-acylglycerol-3-phosphate O-acyltransferase activity"/>
    <property type="evidence" value="ECO:0000318"/>
    <property type="project" value="GO_Central"/>
</dbReference>
<dbReference type="PANTHER" id="PTHR10434:SF64">
    <property type="entry name" value="1-ACYL-SN-GLYCEROL-3-PHOSPHATE ACYLTRANSFERASE-RELATED"/>
    <property type="match status" value="1"/>
</dbReference>
<dbReference type="Pfam" id="PF01553">
    <property type="entry name" value="Acyltransferase"/>
    <property type="match status" value="1"/>
</dbReference>
<keyword evidence="4 7" id="KW-0808">Transferase</keyword>
<keyword evidence="9" id="KW-0812">Transmembrane</keyword>
<dbReference type="EMBL" id="DF237602">
    <property type="protein sequence ID" value="GAQ90540.1"/>
    <property type="molecule type" value="Genomic_DNA"/>
</dbReference>
<keyword evidence="9" id="KW-1133">Transmembrane helix</keyword>
<dbReference type="AlphaFoldDB" id="A0A1Y1II32"/>
<dbReference type="InterPro" id="IPR004552">
    <property type="entry name" value="AGP_acyltrans"/>
</dbReference>
<gene>
    <name evidence="11" type="ORF">KFL_006530060</name>
</gene>
<keyword evidence="6 7" id="KW-0012">Acyltransferase</keyword>
<feature type="compositionally biased region" description="Basic and acidic residues" evidence="8">
    <location>
        <begin position="13"/>
        <end position="22"/>
    </location>
</feature>